<keyword evidence="5 6" id="KW-0472">Membrane</keyword>
<dbReference type="AlphaFoldDB" id="A0A8H3YXE7"/>
<dbReference type="EMBL" id="WNWQ01000133">
    <property type="protein sequence ID" value="KAE9977349.1"/>
    <property type="molecule type" value="Genomic_DNA"/>
</dbReference>
<feature type="transmembrane region" description="Helical" evidence="6">
    <location>
        <begin position="162"/>
        <end position="182"/>
    </location>
</feature>
<evidence type="ECO:0000256" key="1">
    <source>
        <dbReference type="ARBA" id="ARBA00004141"/>
    </source>
</evidence>
<evidence type="ECO:0000256" key="5">
    <source>
        <dbReference type="ARBA" id="ARBA00023136"/>
    </source>
</evidence>
<feature type="transmembrane region" description="Helical" evidence="6">
    <location>
        <begin position="102"/>
        <end position="122"/>
    </location>
</feature>
<dbReference type="GO" id="GO:0015205">
    <property type="term" value="F:nucleobase transmembrane transporter activity"/>
    <property type="evidence" value="ECO:0007669"/>
    <property type="project" value="TreeGrafter"/>
</dbReference>
<reference evidence="7 8" key="1">
    <citation type="submission" date="2019-11" db="EMBL/GenBank/DDBJ databases">
        <title>Venturia inaequalis Genome Resource.</title>
        <authorList>
            <person name="Lichtner F.J."/>
        </authorList>
    </citation>
    <scope>NUCLEOTIDE SEQUENCE [LARGE SCALE GENOMIC DNA]</scope>
    <source>
        <strain evidence="7">Bline_iso_100314</strain>
    </source>
</reference>
<evidence type="ECO:0000256" key="6">
    <source>
        <dbReference type="SAM" id="Phobius"/>
    </source>
</evidence>
<name>A0A8H3YXE7_VENIN</name>
<sequence length="872" mass="97868">MICIPSHEKSGPMGRVSCLSVSNFSSASAYIALGLTAGETIGAVFLGACFSAATAVFAARPGQDHAMGYTVMNRATYGMWGTLIPYTVVLLGGIVFSGMQAYSGGLAVTLFIGAVIPSFHNLQNTLPESSATTTKNIIGFFIYIAIYLPIAYFTPPHKLQKFLYLSIFMTTVCFAGMLGWIIHANGGHVNMLSSNITLTASDRAFRIVQCASTISGSWSGAAERFSDWTRFAKKKNSPYIGMTVGLALAVVLSAVIGAVVTSAATEVYPDLVNWNPITLLLNVQDAFYTPKCRVATFFAGVALLTSQIYNNYAQNTVPWGMDMVGLLPKYLSIRRGCILIILLTIIVQPWRFFSQAEVFVQILSVLTLFVGASTYVLCVDYWIIRHRQWKIPDLFMGKGSIYWYTGGWNFRVVIALMMGMWPSMPGLVWDITGTHEGSAWVRVFQINYFVALVILVSDLANRISIARNSRVDLRGNSGAESGTAMETDVLDEQDIHQTKNTIGLMANSRKNSLKPTTFFSLPAELRQKILLETQDLSEEALLCNIGNGFCVLLDPKHNSFFRLWRSWKTTAAKLRLWVQSLHSAAPDLDEDMEYVARKLFELLELIIKRSLVKFHFDSNYWNKFNPRWLGMVERIWNDPILARWQIKFPTVGEMPLQPWAIMPKQPLSFLSLPHELRQKIILNTYDDGTDMKQIGEYKFSMCDLADMVHEEKFLGCGPYTTVFFPRLVKAVDAWSAVLKSVHPKCEADVGYVVENLGKTTMPTRPKKSNFLALPRELRQQILAETLNLELCCPEPIMNSAWRRAMAYILANWKKTKYLGGLNYTFSIPALRGLESWVEILKEAFSDILEDVEYVAGKDELLQLLRQFTREHS</sequence>
<keyword evidence="3 6" id="KW-0812">Transmembrane</keyword>
<feature type="transmembrane region" description="Helical" evidence="6">
    <location>
        <begin position="134"/>
        <end position="150"/>
    </location>
</feature>
<feature type="transmembrane region" description="Helical" evidence="6">
    <location>
        <begin position="333"/>
        <end position="352"/>
    </location>
</feature>
<proteinExistence type="inferred from homology"/>
<feature type="transmembrane region" description="Helical" evidence="6">
    <location>
        <begin position="29"/>
        <end position="57"/>
    </location>
</feature>
<dbReference type="Proteomes" id="UP000433883">
    <property type="component" value="Unassembled WGS sequence"/>
</dbReference>
<comment type="caution">
    <text evidence="7">The sequence shown here is derived from an EMBL/GenBank/DDBJ whole genome shotgun (WGS) entry which is preliminary data.</text>
</comment>
<organism evidence="7 8">
    <name type="scientific">Venturia inaequalis</name>
    <name type="common">Apple scab fungus</name>
    <dbReference type="NCBI Taxonomy" id="5025"/>
    <lineage>
        <taxon>Eukaryota</taxon>
        <taxon>Fungi</taxon>
        <taxon>Dikarya</taxon>
        <taxon>Ascomycota</taxon>
        <taxon>Pezizomycotina</taxon>
        <taxon>Dothideomycetes</taxon>
        <taxon>Pleosporomycetidae</taxon>
        <taxon>Venturiales</taxon>
        <taxon>Venturiaceae</taxon>
        <taxon>Venturia</taxon>
    </lineage>
</organism>
<evidence type="ECO:0000256" key="2">
    <source>
        <dbReference type="ARBA" id="ARBA00008974"/>
    </source>
</evidence>
<comment type="subcellular location">
    <subcellularLocation>
        <location evidence="1">Membrane</location>
        <topology evidence="1">Multi-pass membrane protein</topology>
    </subcellularLocation>
</comment>
<evidence type="ECO:0000313" key="7">
    <source>
        <dbReference type="EMBL" id="KAE9977349.1"/>
    </source>
</evidence>
<protein>
    <submittedName>
        <fullName evidence="7">Uncharacterized protein</fullName>
    </submittedName>
</protein>
<feature type="transmembrane region" description="Helical" evidence="6">
    <location>
        <begin position="77"/>
        <end position="96"/>
    </location>
</feature>
<keyword evidence="4 6" id="KW-1133">Transmembrane helix</keyword>
<dbReference type="PANTHER" id="PTHR30618">
    <property type="entry name" value="NCS1 FAMILY PURINE/PYRIMIDINE TRANSPORTER"/>
    <property type="match status" value="1"/>
</dbReference>
<comment type="similarity">
    <text evidence="2">Belongs to the purine-cytosine permease (2.A.39) family.</text>
</comment>
<dbReference type="GO" id="GO:0005886">
    <property type="term" value="C:plasma membrane"/>
    <property type="evidence" value="ECO:0007669"/>
    <property type="project" value="TreeGrafter"/>
</dbReference>
<dbReference type="PANTHER" id="PTHR30618:SF15">
    <property type="entry name" value="NICOTINAMIDE RIBOSIDE TRANSPORTER 1-RELATED"/>
    <property type="match status" value="1"/>
</dbReference>
<dbReference type="Pfam" id="PF02133">
    <property type="entry name" value="Transp_cyt_pur"/>
    <property type="match status" value="1"/>
</dbReference>
<feature type="transmembrane region" description="Helical" evidence="6">
    <location>
        <begin position="358"/>
        <end position="381"/>
    </location>
</feature>
<feature type="transmembrane region" description="Helical" evidence="6">
    <location>
        <begin position="401"/>
        <end position="421"/>
    </location>
</feature>
<dbReference type="InterPro" id="IPR001248">
    <property type="entry name" value="Pur-cyt_permease"/>
</dbReference>
<dbReference type="Gene3D" id="1.10.4160.10">
    <property type="entry name" value="Hydantoin permease"/>
    <property type="match status" value="1"/>
</dbReference>
<evidence type="ECO:0000256" key="3">
    <source>
        <dbReference type="ARBA" id="ARBA00022692"/>
    </source>
</evidence>
<evidence type="ECO:0000313" key="8">
    <source>
        <dbReference type="Proteomes" id="UP000433883"/>
    </source>
</evidence>
<dbReference type="InterPro" id="IPR045225">
    <property type="entry name" value="Uracil/uridine/allantoin_perm"/>
</dbReference>
<accession>A0A8H3YXE7</accession>
<feature type="transmembrane region" description="Helical" evidence="6">
    <location>
        <begin position="239"/>
        <end position="264"/>
    </location>
</feature>
<evidence type="ECO:0000256" key="4">
    <source>
        <dbReference type="ARBA" id="ARBA00022989"/>
    </source>
</evidence>
<gene>
    <name evidence="7" type="ORF">BLS_001481</name>
</gene>